<dbReference type="Proteomes" id="UP000663852">
    <property type="component" value="Unassembled WGS sequence"/>
</dbReference>
<gene>
    <name evidence="2" type="ORF">EDS130_LOCUS44753</name>
</gene>
<evidence type="ECO:0000313" key="2">
    <source>
        <dbReference type="EMBL" id="CAF1533372.1"/>
    </source>
</evidence>
<dbReference type="EMBL" id="CAJNOJ010000915">
    <property type="protein sequence ID" value="CAF1533372.1"/>
    <property type="molecule type" value="Genomic_DNA"/>
</dbReference>
<feature type="region of interest" description="Disordered" evidence="1">
    <location>
        <begin position="1"/>
        <end position="25"/>
    </location>
</feature>
<accession>A0A815VQA8</accession>
<evidence type="ECO:0000313" key="3">
    <source>
        <dbReference type="Proteomes" id="UP000663852"/>
    </source>
</evidence>
<protein>
    <submittedName>
        <fullName evidence="2">Uncharacterized protein</fullName>
    </submittedName>
</protein>
<organism evidence="2 3">
    <name type="scientific">Adineta ricciae</name>
    <name type="common">Rotifer</name>
    <dbReference type="NCBI Taxonomy" id="249248"/>
    <lineage>
        <taxon>Eukaryota</taxon>
        <taxon>Metazoa</taxon>
        <taxon>Spiralia</taxon>
        <taxon>Gnathifera</taxon>
        <taxon>Rotifera</taxon>
        <taxon>Eurotatoria</taxon>
        <taxon>Bdelloidea</taxon>
        <taxon>Adinetida</taxon>
        <taxon>Adinetidae</taxon>
        <taxon>Adineta</taxon>
    </lineage>
</organism>
<proteinExistence type="predicted"/>
<dbReference type="AlphaFoldDB" id="A0A815VQA8"/>
<reference evidence="2" key="1">
    <citation type="submission" date="2021-02" db="EMBL/GenBank/DDBJ databases">
        <authorList>
            <person name="Nowell W R."/>
        </authorList>
    </citation>
    <scope>NUCLEOTIDE SEQUENCE</scope>
</reference>
<evidence type="ECO:0000256" key="1">
    <source>
        <dbReference type="SAM" id="MobiDB-lite"/>
    </source>
</evidence>
<name>A0A815VQA8_ADIRI</name>
<comment type="caution">
    <text evidence="2">The sequence shown here is derived from an EMBL/GenBank/DDBJ whole genome shotgun (WGS) entry which is preliminary data.</text>
</comment>
<sequence>MGSSSSQTQRHVDNTAHSHTITNVNESDPGRNVKFCQIICFVARNGFYMVEPMHALAALKSLNFLIHAPTVSIGSGFTILIYLCEHQGDGVNSRVIDAVFHGLNRPDLLLQPPRTLTATRERFSMSWTYG</sequence>